<sequence>MTSSMQLTLGPVLYNWQPEQWRDFYFRIAEEAPVDVVVVGEVVCSKRSPFFEAHMPAVIERLAACGKQVVLGSLILVSLPRERRQTAELAANTDFMVEVNDLTCLGALMDRPHAIGPFVNIYNEATATYFASRGAQRICLPPELPMDSIQTIAAALPDVTMEVFAFGRVPLAISARCYHARLHKLSKDNCQFVCERDPDGLPVATLDGEPFLAMNGVQTLSHACVNLLGDAVDLAIAGVGALRLSPQQCDMVAVAKVFRDLLDGRRTQENGMQELTRIYPDVPFVNGFIHGQPGAVLTTKGTEENLRQRKAQAGTMVHEAGQ</sequence>
<dbReference type="EMBL" id="CP002826">
    <property type="protein sequence ID" value="AEI07612.1"/>
    <property type="molecule type" value="Genomic_DNA"/>
</dbReference>
<feature type="binding site" evidence="1">
    <location>
        <position position="44"/>
    </location>
    <ligand>
        <name>[4Fe-4S] cluster</name>
        <dbReference type="ChEBI" id="CHEBI:49883"/>
    </ligand>
</feature>
<dbReference type="eggNOG" id="COG0826">
    <property type="taxonomic scope" value="Bacteria"/>
</dbReference>
<dbReference type="InterPro" id="IPR001539">
    <property type="entry name" value="Peptidase_U32"/>
</dbReference>
<evidence type="ECO:0000256" key="1">
    <source>
        <dbReference type="HAMAP-Rule" id="MF_02233"/>
    </source>
</evidence>
<feature type="binding site" evidence="1">
    <location>
        <position position="177"/>
    </location>
    <ligand>
        <name>[4Fe-4S] cluster</name>
        <dbReference type="ChEBI" id="CHEBI:49883"/>
    </ligand>
</feature>
<feature type="binding site" evidence="1">
    <location>
        <position position="190"/>
    </location>
    <ligand>
        <name>[4Fe-4S] cluster</name>
        <dbReference type="ChEBI" id="CHEBI:49883"/>
    </ligand>
</feature>
<comment type="pathway">
    <text evidence="1">Cofactor biosynthesis; ubiquinone biosynthesis.</text>
</comment>
<evidence type="ECO:0000313" key="2">
    <source>
        <dbReference type="EMBL" id="AEI07612.1"/>
    </source>
</evidence>
<dbReference type="InterPro" id="IPR043693">
    <property type="entry name" value="UbiV"/>
</dbReference>
<dbReference type="HOGENOM" id="CLU_056172_0_0_5"/>
<protein>
    <recommendedName>
        <fullName evidence="1">Ubiquinone biosynthesis protein UbiV</fullName>
    </recommendedName>
</protein>
<comment type="cofactor">
    <cofactor evidence="1">
        <name>[4Fe-4S] cluster</name>
        <dbReference type="ChEBI" id="CHEBI:49883"/>
    </cofactor>
</comment>
<keyword evidence="1" id="KW-0408">Iron</keyword>
<dbReference type="NCBIfam" id="NF011991">
    <property type="entry name" value="PRK15447.1"/>
    <property type="match status" value="1"/>
</dbReference>
<keyword evidence="1" id="KW-0411">Iron-sulfur</keyword>
<dbReference type="KEGG" id="ocg:OCA5_c29210"/>
<dbReference type="GO" id="GO:0046872">
    <property type="term" value="F:metal ion binding"/>
    <property type="evidence" value="ECO:0007669"/>
    <property type="project" value="UniProtKB-KW"/>
</dbReference>
<dbReference type="OrthoDB" id="8523349at2"/>
<evidence type="ECO:0000313" key="3">
    <source>
        <dbReference type="Proteomes" id="UP000007730"/>
    </source>
</evidence>
<dbReference type="GO" id="GO:0006744">
    <property type="term" value="P:ubiquinone biosynthetic process"/>
    <property type="evidence" value="ECO:0007669"/>
    <property type="project" value="UniProtKB-UniRule"/>
</dbReference>
<keyword evidence="3" id="KW-1185">Reference proteome</keyword>
<dbReference type="MEROPS" id="U32.A01"/>
<dbReference type="Proteomes" id="UP000007730">
    <property type="component" value="Chromosome"/>
</dbReference>
<dbReference type="GO" id="GO:0051539">
    <property type="term" value="F:4 iron, 4 sulfur cluster binding"/>
    <property type="evidence" value="ECO:0007669"/>
    <property type="project" value="UniProtKB-UniRule"/>
</dbReference>
<dbReference type="UniPathway" id="UPA00232"/>
<dbReference type="KEGG" id="oca:OCAR_5038"/>
<comment type="similarity">
    <text evidence="1">Belongs to the peptidase U32 family. UbiV subfamily.</text>
</comment>
<dbReference type="HAMAP" id="MF_02233">
    <property type="entry name" value="UbiV"/>
    <property type="match status" value="1"/>
</dbReference>
<comment type="subunit">
    <text evidence="1">Forms a heterodimer with UbiU.</text>
</comment>
<dbReference type="STRING" id="504832.OCA5_c29210"/>
<keyword evidence="1" id="KW-0479">Metal-binding</keyword>
<name>B6JBV7_AFIC5</name>
<organism evidence="2 3">
    <name type="scientific">Afipia carboxidovorans (strain ATCC 49405 / DSM 1227 / KCTC 32145 / OM5)</name>
    <name type="common">Oligotropha carboxidovorans</name>
    <dbReference type="NCBI Taxonomy" id="504832"/>
    <lineage>
        <taxon>Bacteria</taxon>
        <taxon>Pseudomonadati</taxon>
        <taxon>Pseudomonadota</taxon>
        <taxon>Alphaproteobacteria</taxon>
        <taxon>Hyphomicrobiales</taxon>
        <taxon>Nitrobacteraceae</taxon>
        <taxon>Afipia</taxon>
    </lineage>
</organism>
<dbReference type="AlphaFoldDB" id="B6JBV7"/>
<proteinExistence type="inferred from homology"/>
<dbReference type="Pfam" id="PF01136">
    <property type="entry name" value="Peptidase_U32"/>
    <property type="match status" value="1"/>
</dbReference>
<reference evidence="2 3" key="1">
    <citation type="journal article" date="2011" name="J. Bacteriol.">
        <title>Complete genome sequences of the chemolithoautotrophic Oligotropha carboxidovorans strains OM4 and OM5.</title>
        <authorList>
            <person name="Volland S."/>
            <person name="Rachinger M."/>
            <person name="Strittmatter A."/>
            <person name="Daniel R."/>
            <person name="Gottschalk G."/>
            <person name="Meyer O."/>
        </authorList>
    </citation>
    <scope>NUCLEOTIDE SEQUENCE [LARGE SCALE GENOMIC DNA]</scope>
    <source>
        <strain evidence="3">ATCC 49405 / DSM 1227 / KCTC 32145 / OM5</strain>
    </source>
</reference>
<accession>B6JBV7</accession>
<keyword evidence="1" id="KW-0831">Ubiquinone biosynthesis</keyword>
<keyword evidence="1" id="KW-0004">4Fe-4S</keyword>
<dbReference type="PANTHER" id="PTHR30217">
    <property type="entry name" value="PEPTIDASE U32 FAMILY"/>
    <property type="match status" value="1"/>
</dbReference>
<comment type="function">
    <text evidence="1">Required for O(2)-independent ubiquinone (coenzyme Q) biosynthesis. Together with UbiU, is essential for the C6-hydroxylation reaction in the oxygen-independent ubiquinone biosynthesis pathway.</text>
</comment>
<dbReference type="InterPro" id="IPR051454">
    <property type="entry name" value="RNA/ubiquinone_mod_enzymes"/>
</dbReference>
<gene>
    <name evidence="1" type="primary">ubiV</name>
    <name evidence="2" type="ordered locus">OCA5_c29210</name>
</gene>
<feature type="binding site" evidence="1">
    <location>
        <position position="194"/>
    </location>
    <ligand>
        <name>[4Fe-4S] cluster</name>
        <dbReference type="ChEBI" id="CHEBI:49883"/>
    </ligand>
</feature>
<dbReference type="PANTHER" id="PTHR30217:SF11">
    <property type="entry name" value="UBIQUINONE BIOSYNTHESIS PROTEIN UBIV"/>
    <property type="match status" value="1"/>
</dbReference>